<dbReference type="GO" id="GO:0016757">
    <property type="term" value="F:glycosyltransferase activity"/>
    <property type="evidence" value="ECO:0007669"/>
    <property type="project" value="InterPro"/>
</dbReference>
<evidence type="ECO:0000259" key="1">
    <source>
        <dbReference type="Pfam" id="PF00534"/>
    </source>
</evidence>
<evidence type="ECO:0000313" key="2">
    <source>
        <dbReference type="EMBL" id="OZC02001.1"/>
    </source>
</evidence>
<dbReference type="CDD" id="cd03801">
    <property type="entry name" value="GT4_PimA-like"/>
    <property type="match status" value="1"/>
</dbReference>
<dbReference type="OrthoDB" id="7560678at2"/>
<dbReference type="InterPro" id="IPR001296">
    <property type="entry name" value="Glyco_trans_1"/>
</dbReference>
<evidence type="ECO:0000313" key="3">
    <source>
        <dbReference type="Proteomes" id="UP000216446"/>
    </source>
</evidence>
<dbReference type="PANTHER" id="PTHR12526">
    <property type="entry name" value="GLYCOSYLTRANSFERASE"/>
    <property type="match status" value="1"/>
</dbReference>
<dbReference type="EMBL" id="MQWB01000001">
    <property type="protein sequence ID" value="OZC02001.1"/>
    <property type="molecule type" value="Genomic_DNA"/>
</dbReference>
<dbReference type="Pfam" id="PF00534">
    <property type="entry name" value="Glycos_transf_1"/>
    <property type="match status" value="1"/>
</dbReference>
<organism evidence="2 3">
    <name type="scientific">Rubricoccus marinus</name>
    <dbReference type="NCBI Taxonomy" id="716817"/>
    <lineage>
        <taxon>Bacteria</taxon>
        <taxon>Pseudomonadati</taxon>
        <taxon>Rhodothermota</taxon>
        <taxon>Rhodothermia</taxon>
        <taxon>Rhodothermales</taxon>
        <taxon>Rubricoccaceae</taxon>
        <taxon>Rubricoccus</taxon>
    </lineage>
</organism>
<accession>A0A259TWA7</accession>
<reference evidence="2 3" key="1">
    <citation type="submission" date="2016-11" db="EMBL/GenBank/DDBJ databases">
        <title>Study of marine rhodopsin-containing bacteria.</title>
        <authorList>
            <person name="Yoshizawa S."/>
            <person name="Kumagai Y."/>
            <person name="Kogure K."/>
        </authorList>
    </citation>
    <scope>NUCLEOTIDE SEQUENCE [LARGE SCALE GENOMIC DNA]</scope>
    <source>
        <strain evidence="2 3">SG-29</strain>
    </source>
</reference>
<sequence length="373" mass="40609">MRRPRILFSYLQPTSFVRDDLSLLAERYDVRSHEFGVDVARGSLGKAAALVRGMARLSAWTAAEAATADLLYGWFADYHIWPLVRQRRPIPLALAMGGYDAMDLPDLGYGVFASSWRGPLAKRVLGAADALFPVSGSLVRSQNTFLRASGAEAQGVAVHVPRLQTKCTVVPTGYDPDAWPLGAIDRKPSVLSVATVDSHTTFLRKGLDVLIEVARAMPDVPFQVVGMRMDEAAVRERYHPPANVEFIRALPREMLAAVYGQASVYLQLSRAEGMPNVLCEAMLCGCAPVGSNVFGIPDAIGDAGWIVDDPDPLAIAAAVREALAAPEALRRRARAHIADTFPRERRRRELFGLLDALLDGERPGVPACDWPLA</sequence>
<protein>
    <recommendedName>
        <fullName evidence="1">Glycosyl transferase family 1 domain-containing protein</fullName>
    </recommendedName>
</protein>
<keyword evidence="3" id="KW-1185">Reference proteome</keyword>
<dbReference type="InParanoid" id="A0A259TWA7"/>
<feature type="domain" description="Glycosyl transferase family 1" evidence="1">
    <location>
        <begin position="203"/>
        <end position="332"/>
    </location>
</feature>
<name>A0A259TWA7_9BACT</name>
<gene>
    <name evidence="2" type="ORF">BSZ36_02795</name>
</gene>
<proteinExistence type="predicted"/>
<dbReference type="RefSeq" id="WP_094545787.1">
    <property type="nucleotide sequence ID" value="NZ_MQWB01000001.1"/>
</dbReference>
<dbReference type="Gene3D" id="3.40.50.2000">
    <property type="entry name" value="Glycogen Phosphorylase B"/>
    <property type="match status" value="1"/>
</dbReference>
<dbReference type="SUPFAM" id="SSF53756">
    <property type="entry name" value="UDP-Glycosyltransferase/glycogen phosphorylase"/>
    <property type="match status" value="1"/>
</dbReference>
<comment type="caution">
    <text evidence="2">The sequence shown here is derived from an EMBL/GenBank/DDBJ whole genome shotgun (WGS) entry which is preliminary data.</text>
</comment>
<dbReference type="AlphaFoldDB" id="A0A259TWA7"/>
<dbReference type="Proteomes" id="UP000216446">
    <property type="component" value="Unassembled WGS sequence"/>
</dbReference>